<gene>
    <name evidence="1" type="ORF">EWV88_15090</name>
</gene>
<dbReference type="CDD" id="cd17511">
    <property type="entry name" value="YbjN_AmyR-like"/>
    <property type="match status" value="1"/>
</dbReference>
<dbReference type="AlphaFoldDB" id="A0A552LMM3"/>
<organism evidence="1 2">
    <name type="scientific">Microcystis wesenbergii Mw_MB_S_20031200_S109D</name>
    <dbReference type="NCBI Taxonomy" id="2486241"/>
    <lineage>
        <taxon>Bacteria</taxon>
        <taxon>Bacillati</taxon>
        <taxon>Cyanobacteriota</taxon>
        <taxon>Cyanophyceae</taxon>
        <taxon>Oscillatoriophycideae</taxon>
        <taxon>Chroococcales</taxon>
        <taxon>Microcystaceae</taxon>
        <taxon>Microcystis</taxon>
    </lineage>
</organism>
<comment type="caution">
    <text evidence="1">The sequence shown here is derived from an EMBL/GenBank/DDBJ whole genome shotgun (WGS) entry which is preliminary data.</text>
</comment>
<dbReference type="Proteomes" id="UP000318616">
    <property type="component" value="Unassembled WGS sequence"/>
</dbReference>
<accession>A0A552LMM3</accession>
<sequence length="121" mass="13719">MAEAFDRLTIGMTEKILGYVSSSYKEIGNRTYVFVIDDVKVLLVNNGSSLQFRANFNGDHSLSKANEWNETKRFTRCYVESDGSIVLEADYSFDGGFTIENLVNFLEIFKVSLQTFCSEVL</sequence>
<name>A0A552LMM3_9CHRO</name>
<protein>
    <submittedName>
        <fullName evidence="1">YbjN domain-containing protein</fullName>
    </submittedName>
</protein>
<dbReference type="Pfam" id="PF10722">
    <property type="entry name" value="YbjN"/>
    <property type="match status" value="1"/>
</dbReference>
<dbReference type="EMBL" id="SFAP01000183">
    <property type="protein sequence ID" value="TRV21457.1"/>
    <property type="molecule type" value="Genomic_DNA"/>
</dbReference>
<reference evidence="1 2" key="1">
    <citation type="submission" date="2019-01" db="EMBL/GenBank/DDBJ databases">
        <title>Coherence of Microcystis species and biogeography revealed through population genomics.</title>
        <authorList>
            <person name="Perez-Carrascal O.M."/>
            <person name="Terrat Y."/>
            <person name="Giani A."/>
            <person name="Fortin N."/>
            <person name="Tromas N."/>
            <person name="Shapiro B.J."/>
        </authorList>
    </citation>
    <scope>NUCLEOTIDE SEQUENCE [LARGE SCALE GENOMIC DNA]</scope>
    <source>
        <strain evidence="1">Mw_MB_S_20031200_S109D</strain>
    </source>
</reference>
<evidence type="ECO:0000313" key="2">
    <source>
        <dbReference type="Proteomes" id="UP000318616"/>
    </source>
</evidence>
<evidence type="ECO:0000313" key="1">
    <source>
        <dbReference type="EMBL" id="TRV21457.1"/>
    </source>
</evidence>
<dbReference type="InterPro" id="IPR019660">
    <property type="entry name" value="Put_sensory_transdc_reg_YbjN"/>
</dbReference>
<proteinExistence type="predicted"/>